<name>A0A3N4HNQ9_ASCIM</name>
<evidence type="ECO:0000313" key="3">
    <source>
        <dbReference type="Proteomes" id="UP000275078"/>
    </source>
</evidence>
<gene>
    <name evidence="2" type="ORF">BJ508DRAFT_333370</name>
</gene>
<reference evidence="2 3" key="1">
    <citation type="journal article" date="2018" name="Nat. Ecol. Evol.">
        <title>Pezizomycetes genomes reveal the molecular basis of ectomycorrhizal truffle lifestyle.</title>
        <authorList>
            <person name="Murat C."/>
            <person name="Payen T."/>
            <person name="Noel B."/>
            <person name="Kuo A."/>
            <person name="Morin E."/>
            <person name="Chen J."/>
            <person name="Kohler A."/>
            <person name="Krizsan K."/>
            <person name="Balestrini R."/>
            <person name="Da Silva C."/>
            <person name="Montanini B."/>
            <person name="Hainaut M."/>
            <person name="Levati E."/>
            <person name="Barry K.W."/>
            <person name="Belfiori B."/>
            <person name="Cichocki N."/>
            <person name="Clum A."/>
            <person name="Dockter R.B."/>
            <person name="Fauchery L."/>
            <person name="Guy J."/>
            <person name="Iotti M."/>
            <person name="Le Tacon F."/>
            <person name="Lindquist E.A."/>
            <person name="Lipzen A."/>
            <person name="Malagnac F."/>
            <person name="Mello A."/>
            <person name="Molinier V."/>
            <person name="Miyauchi S."/>
            <person name="Poulain J."/>
            <person name="Riccioni C."/>
            <person name="Rubini A."/>
            <person name="Sitrit Y."/>
            <person name="Splivallo R."/>
            <person name="Traeger S."/>
            <person name="Wang M."/>
            <person name="Zifcakova L."/>
            <person name="Wipf D."/>
            <person name="Zambonelli A."/>
            <person name="Paolocci F."/>
            <person name="Nowrousian M."/>
            <person name="Ottonello S."/>
            <person name="Baldrian P."/>
            <person name="Spatafora J.W."/>
            <person name="Henrissat B."/>
            <person name="Nagy L.G."/>
            <person name="Aury J.M."/>
            <person name="Wincker P."/>
            <person name="Grigoriev I.V."/>
            <person name="Bonfante P."/>
            <person name="Martin F.M."/>
        </authorList>
    </citation>
    <scope>NUCLEOTIDE SEQUENCE [LARGE SCALE GENOMIC DNA]</scope>
    <source>
        <strain evidence="2 3">RN42</strain>
    </source>
</reference>
<accession>A0A3N4HNQ9</accession>
<feature type="compositionally biased region" description="Basic and acidic residues" evidence="1">
    <location>
        <begin position="103"/>
        <end position="119"/>
    </location>
</feature>
<feature type="region of interest" description="Disordered" evidence="1">
    <location>
        <begin position="1"/>
        <end position="34"/>
    </location>
</feature>
<dbReference type="Proteomes" id="UP000275078">
    <property type="component" value="Unassembled WGS sequence"/>
</dbReference>
<sequence length="355" mass="39127">MSSKRTNSDDLSMRPSKKASLASLVAPGSASQVSAIGASAFPETSKSDVVQTVQCDQAVRQRLLGNVDHIEEDEEDVEKWLERKFGIVIKKRSDETSEFEYSDNDKDSESESAEPHSEDEHEDSFVIANSSIDDEATEDSILIEKNEAGEYVDKNESDDDGRLLKEIQPSAIGVGATAPDSNSIPIAATSEASLDTGLVVAADTTTTHGLISSGQGEATFIVGDGAIYGGDEGFKLPRLNRIQTCVARLEKAATGEIGAMLWAKKFLVRGAESGPYTLVRAGWVKKGRCLNRIMNHLLLERYVRVDVSWYRVYFWQKWNTSGYQGYINWKSYGDAQHDTEAFVHYSDAEEDEETE</sequence>
<organism evidence="2 3">
    <name type="scientific">Ascobolus immersus RN42</name>
    <dbReference type="NCBI Taxonomy" id="1160509"/>
    <lineage>
        <taxon>Eukaryota</taxon>
        <taxon>Fungi</taxon>
        <taxon>Dikarya</taxon>
        <taxon>Ascomycota</taxon>
        <taxon>Pezizomycotina</taxon>
        <taxon>Pezizomycetes</taxon>
        <taxon>Pezizales</taxon>
        <taxon>Ascobolaceae</taxon>
        <taxon>Ascobolus</taxon>
    </lineage>
</organism>
<dbReference type="EMBL" id="ML119799">
    <property type="protein sequence ID" value="RPA74128.1"/>
    <property type="molecule type" value="Genomic_DNA"/>
</dbReference>
<dbReference type="AlphaFoldDB" id="A0A3N4HNQ9"/>
<feature type="region of interest" description="Disordered" evidence="1">
    <location>
        <begin position="96"/>
        <end position="124"/>
    </location>
</feature>
<feature type="compositionally biased region" description="Basic and acidic residues" evidence="1">
    <location>
        <begin position="1"/>
        <end position="12"/>
    </location>
</feature>
<evidence type="ECO:0000256" key="1">
    <source>
        <dbReference type="SAM" id="MobiDB-lite"/>
    </source>
</evidence>
<proteinExistence type="predicted"/>
<evidence type="ECO:0000313" key="2">
    <source>
        <dbReference type="EMBL" id="RPA74128.1"/>
    </source>
</evidence>
<keyword evidence="3" id="KW-1185">Reference proteome</keyword>
<protein>
    <submittedName>
        <fullName evidence="2">Uncharacterized protein</fullName>
    </submittedName>
</protein>